<dbReference type="Pfam" id="PF00857">
    <property type="entry name" value="Isochorismatase"/>
    <property type="match status" value="1"/>
</dbReference>
<dbReference type="InterPro" id="IPR000868">
    <property type="entry name" value="Isochorismatase-like_dom"/>
</dbReference>
<keyword evidence="3" id="KW-0479">Metal-binding</keyword>
<comment type="caution">
    <text evidence="9">The sequence shown here is derived from an EMBL/GenBank/DDBJ whole genome shotgun (WGS) entry which is preliminary data.</text>
</comment>
<dbReference type="InterPro" id="IPR052347">
    <property type="entry name" value="Isochorismatase_Nicotinamidase"/>
</dbReference>
<proteinExistence type="inferred from homology"/>
<comment type="pathway">
    <text evidence="5">Cofactor biosynthesis; nicotinate biosynthesis; nicotinate from nicotinamide: step 1/1.</text>
</comment>
<dbReference type="EMBL" id="MHST01000008">
    <property type="protein sequence ID" value="OHA49550.1"/>
    <property type="molecule type" value="Genomic_DNA"/>
</dbReference>
<dbReference type="SUPFAM" id="SSF52499">
    <property type="entry name" value="Isochorismatase-like hydrolases"/>
    <property type="match status" value="1"/>
</dbReference>
<comment type="similarity">
    <text evidence="1">Belongs to the isochorismatase family.</text>
</comment>
<evidence type="ECO:0000256" key="4">
    <source>
        <dbReference type="ARBA" id="ARBA00022801"/>
    </source>
</evidence>
<evidence type="ECO:0000256" key="1">
    <source>
        <dbReference type="ARBA" id="ARBA00006336"/>
    </source>
</evidence>
<evidence type="ECO:0000256" key="2">
    <source>
        <dbReference type="ARBA" id="ARBA00022642"/>
    </source>
</evidence>
<dbReference type="GO" id="GO:0019363">
    <property type="term" value="P:pyridine nucleotide biosynthetic process"/>
    <property type="evidence" value="ECO:0007669"/>
    <property type="project" value="UniProtKB-KW"/>
</dbReference>
<accession>A0A1G2PMJ6</accession>
<gene>
    <name evidence="9" type="ORF">A2682_03550</name>
</gene>
<evidence type="ECO:0000259" key="8">
    <source>
        <dbReference type="Pfam" id="PF00857"/>
    </source>
</evidence>
<sequence>MPKTNDFVVDPEHDALVVVDVQKDFCEGGALPVPDAASIIPKIVDLMDQFPHVCTTRDWHEAPGDHFGDPPDFVDSWPIHCVAGTEGAEYHPALITDAFIDFVGMEFRKGKNRAAYSGFEGVNYSGRDLGDYLRLMKITRVFIVGLATDYCVKATALDAVRQGFRTIVLLKACRGVNPETAAAAIVEMRDSGVVCIE</sequence>
<dbReference type="GO" id="GO:0046872">
    <property type="term" value="F:metal ion binding"/>
    <property type="evidence" value="ECO:0007669"/>
    <property type="project" value="UniProtKB-KW"/>
</dbReference>
<dbReference type="Proteomes" id="UP000178690">
    <property type="component" value="Unassembled WGS sequence"/>
</dbReference>
<evidence type="ECO:0000313" key="10">
    <source>
        <dbReference type="Proteomes" id="UP000178690"/>
    </source>
</evidence>
<dbReference type="InterPro" id="IPR036380">
    <property type="entry name" value="Isochorismatase-like_sf"/>
</dbReference>
<organism evidence="9 10">
    <name type="scientific">Terrybacteria sp. (strain RIFCSPHIGHO2_01_FULL_58_15)</name>
    <dbReference type="NCBI Taxonomy" id="1802363"/>
    <lineage>
        <taxon>Bacteria</taxon>
        <taxon>Candidatus Terryibacteriota</taxon>
    </lineage>
</organism>
<reference evidence="9 10" key="1">
    <citation type="journal article" date="2016" name="Nat. Commun.">
        <title>Thousands of microbial genomes shed light on interconnected biogeochemical processes in an aquifer system.</title>
        <authorList>
            <person name="Anantharaman K."/>
            <person name="Brown C.T."/>
            <person name="Hug L.A."/>
            <person name="Sharon I."/>
            <person name="Castelle C.J."/>
            <person name="Probst A.J."/>
            <person name="Thomas B.C."/>
            <person name="Singh A."/>
            <person name="Wilkins M.J."/>
            <person name="Karaoz U."/>
            <person name="Brodie E.L."/>
            <person name="Williams K.H."/>
            <person name="Hubbard S.S."/>
            <person name="Banfield J.F."/>
        </authorList>
    </citation>
    <scope>NUCLEOTIDE SEQUENCE [LARGE SCALE GENOMIC DNA]</scope>
    <source>
        <strain evidence="10">RIFCSPHIGHO2_01_FULL_58_15</strain>
    </source>
</reference>
<keyword evidence="4" id="KW-0378">Hydrolase</keyword>
<dbReference type="CDD" id="cd01011">
    <property type="entry name" value="nicotinamidase"/>
    <property type="match status" value="1"/>
</dbReference>
<feature type="domain" description="Isochorismatase-like" evidence="8">
    <location>
        <begin position="15"/>
        <end position="196"/>
    </location>
</feature>
<evidence type="ECO:0000256" key="7">
    <source>
        <dbReference type="ARBA" id="ARBA00043224"/>
    </source>
</evidence>
<name>A0A1G2PMJ6_TERXR</name>
<dbReference type="EC" id="3.5.1.19" evidence="6"/>
<dbReference type="GO" id="GO:0008936">
    <property type="term" value="F:nicotinamidase activity"/>
    <property type="evidence" value="ECO:0007669"/>
    <property type="project" value="UniProtKB-EC"/>
</dbReference>
<evidence type="ECO:0000256" key="5">
    <source>
        <dbReference type="ARBA" id="ARBA00037900"/>
    </source>
</evidence>
<dbReference type="AlphaFoldDB" id="A0A1G2PMJ6"/>
<dbReference type="PANTHER" id="PTHR11080:SF2">
    <property type="entry name" value="LD05707P"/>
    <property type="match status" value="1"/>
</dbReference>
<keyword evidence="2" id="KW-0662">Pyridine nucleotide biosynthesis</keyword>
<evidence type="ECO:0000313" key="9">
    <source>
        <dbReference type="EMBL" id="OHA49550.1"/>
    </source>
</evidence>
<dbReference type="STRING" id="1802363.A2682_03550"/>
<dbReference type="Gene3D" id="3.40.50.850">
    <property type="entry name" value="Isochorismatase-like"/>
    <property type="match status" value="1"/>
</dbReference>
<evidence type="ECO:0000256" key="3">
    <source>
        <dbReference type="ARBA" id="ARBA00022723"/>
    </source>
</evidence>
<dbReference type="PANTHER" id="PTHR11080">
    <property type="entry name" value="PYRAZINAMIDASE/NICOTINAMIDASE"/>
    <property type="match status" value="1"/>
</dbReference>
<protein>
    <recommendedName>
        <fullName evidence="6">nicotinamidase</fullName>
        <ecNumber evidence="6">3.5.1.19</ecNumber>
    </recommendedName>
    <alternativeName>
        <fullName evidence="7">Nicotinamide deamidase</fullName>
    </alternativeName>
</protein>
<evidence type="ECO:0000256" key="6">
    <source>
        <dbReference type="ARBA" id="ARBA00039017"/>
    </source>
</evidence>